<feature type="domain" description="BACK" evidence="2">
    <location>
        <begin position="187"/>
        <end position="288"/>
    </location>
</feature>
<protein>
    <recommendedName>
        <fullName evidence="5">BTB domain-containing protein</fullName>
    </recommendedName>
</protein>
<dbReference type="Pfam" id="PF15881">
    <property type="entry name" value="DUF4734"/>
    <property type="match status" value="1"/>
</dbReference>
<dbReference type="OrthoDB" id="6350321at2759"/>
<evidence type="ECO:0008006" key="5">
    <source>
        <dbReference type="Google" id="ProtNLM"/>
    </source>
</evidence>
<dbReference type="EMBL" id="CH964232">
    <property type="protein sequence ID" value="EDW80858.1"/>
    <property type="molecule type" value="Genomic_DNA"/>
</dbReference>
<dbReference type="KEGG" id="dwi:6646924"/>
<dbReference type="STRING" id="7260.B4NAP4"/>
<dbReference type="Proteomes" id="UP000007798">
    <property type="component" value="Unassembled WGS sequence"/>
</dbReference>
<dbReference type="InterPro" id="IPR000210">
    <property type="entry name" value="BTB/POZ_dom"/>
</dbReference>
<evidence type="ECO:0000259" key="1">
    <source>
        <dbReference type="SMART" id="SM00225"/>
    </source>
</evidence>
<evidence type="ECO:0000259" key="2">
    <source>
        <dbReference type="SMART" id="SM00875"/>
    </source>
</evidence>
<proteinExistence type="predicted"/>
<dbReference type="SMART" id="SM00875">
    <property type="entry name" value="BACK"/>
    <property type="match status" value="1"/>
</dbReference>
<dbReference type="PhylomeDB" id="B4NAP4"/>
<dbReference type="InterPro" id="IPR031750">
    <property type="entry name" value="DUF4734"/>
</dbReference>
<dbReference type="HOGENOM" id="CLU_042340_1_0_1"/>
<accession>B4NAP4</accession>
<dbReference type="eggNOG" id="ENOG502SKSY">
    <property type="taxonomic scope" value="Eukaryota"/>
</dbReference>
<dbReference type="AlphaFoldDB" id="B4NAP4"/>
<evidence type="ECO:0000313" key="3">
    <source>
        <dbReference type="EMBL" id="EDW80858.1"/>
    </source>
</evidence>
<dbReference type="Pfam" id="PF00651">
    <property type="entry name" value="BTB"/>
    <property type="match status" value="1"/>
</dbReference>
<dbReference type="Gene3D" id="1.25.40.420">
    <property type="match status" value="1"/>
</dbReference>
<dbReference type="PANTHER" id="PTHR22667:SF0">
    <property type="entry name" value="AT01380P-RELATED"/>
    <property type="match status" value="1"/>
</dbReference>
<dbReference type="InterPro" id="IPR011333">
    <property type="entry name" value="SKP1/BTB/POZ_sf"/>
</dbReference>
<organism evidence="3 4">
    <name type="scientific">Drosophila willistoni</name>
    <name type="common">Fruit fly</name>
    <dbReference type="NCBI Taxonomy" id="7260"/>
    <lineage>
        <taxon>Eukaryota</taxon>
        <taxon>Metazoa</taxon>
        <taxon>Ecdysozoa</taxon>
        <taxon>Arthropoda</taxon>
        <taxon>Hexapoda</taxon>
        <taxon>Insecta</taxon>
        <taxon>Pterygota</taxon>
        <taxon>Neoptera</taxon>
        <taxon>Endopterygota</taxon>
        <taxon>Diptera</taxon>
        <taxon>Brachycera</taxon>
        <taxon>Muscomorpha</taxon>
        <taxon>Ephydroidea</taxon>
        <taxon>Drosophilidae</taxon>
        <taxon>Drosophila</taxon>
        <taxon>Sophophora</taxon>
    </lineage>
</organism>
<dbReference type="SUPFAM" id="SSF54695">
    <property type="entry name" value="POZ domain"/>
    <property type="match status" value="1"/>
</dbReference>
<dbReference type="SMR" id="B4NAP4"/>
<gene>
    <name evidence="3" type="primary">Dwil\GK11754</name>
    <name evidence="3" type="ORF">Dwil_GK11754</name>
</gene>
<dbReference type="PANTHER" id="PTHR22667">
    <property type="entry name" value="AT01380P-RELATED"/>
    <property type="match status" value="1"/>
</dbReference>
<reference evidence="3 4" key="1">
    <citation type="journal article" date="2007" name="Nature">
        <title>Evolution of genes and genomes on the Drosophila phylogeny.</title>
        <authorList>
            <consortium name="Drosophila 12 Genomes Consortium"/>
            <person name="Clark A.G."/>
            <person name="Eisen M.B."/>
            <person name="Smith D.R."/>
            <person name="Bergman C.M."/>
            <person name="Oliver B."/>
            <person name="Markow T.A."/>
            <person name="Kaufman T.C."/>
            <person name="Kellis M."/>
            <person name="Gelbart W."/>
            <person name="Iyer V.N."/>
            <person name="Pollard D.A."/>
            <person name="Sackton T.B."/>
            <person name="Larracuente A.M."/>
            <person name="Singh N.D."/>
            <person name="Abad J.P."/>
            <person name="Abt D.N."/>
            <person name="Adryan B."/>
            <person name="Aguade M."/>
            <person name="Akashi H."/>
            <person name="Anderson W.W."/>
            <person name="Aquadro C.F."/>
            <person name="Ardell D.H."/>
            <person name="Arguello R."/>
            <person name="Artieri C.G."/>
            <person name="Barbash D.A."/>
            <person name="Barker D."/>
            <person name="Barsanti P."/>
            <person name="Batterham P."/>
            <person name="Batzoglou S."/>
            <person name="Begun D."/>
            <person name="Bhutkar A."/>
            <person name="Blanco E."/>
            <person name="Bosak S.A."/>
            <person name="Bradley R.K."/>
            <person name="Brand A.D."/>
            <person name="Brent M.R."/>
            <person name="Brooks A.N."/>
            <person name="Brown R.H."/>
            <person name="Butlin R.K."/>
            <person name="Caggese C."/>
            <person name="Calvi B.R."/>
            <person name="Bernardo de Carvalho A."/>
            <person name="Caspi A."/>
            <person name="Castrezana S."/>
            <person name="Celniker S.E."/>
            <person name="Chang J.L."/>
            <person name="Chapple C."/>
            <person name="Chatterji S."/>
            <person name="Chinwalla A."/>
            <person name="Civetta A."/>
            <person name="Clifton S.W."/>
            <person name="Comeron J.M."/>
            <person name="Costello J.C."/>
            <person name="Coyne J.A."/>
            <person name="Daub J."/>
            <person name="David R.G."/>
            <person name="Delcher A.L."/>
            <person name="Delehaunty K."/>
            <person name="Do C.B."/>
            <person name="Ebling H."/>
            <person name="Edwards K."/>
            <person name="Eickbush T."/>
            <person name="Evans J.D."/>
            <person name="Filipski A."/>
            <person name="Findeiss S."/>
            <person name="Freyhult E."/>
            <person name="Fulton L."/>
            <person name="Fulton R."/>
            <person name="Garcia A.C."/>
            <person name="Gardiner A."/>
            <person name="Garfield D.A."/>
            <person name="Garvin B.E."/>
            <person name="Gibson G."/>
            <person name="Gilbert D."/>
            <person name="Gnerre S."/>
            <person name="Godfrey J."/>
            <person name="Good R."/>
            <person name="Gotea V."/>
            <person name="Gravely B."/>
            <person name="Greenberg A.J."/>
            <person name="Griffiths-Jones S."/>
            <person name="Gross S."/>
            <person name="Guigo R."/>
            <person name="Gustafson E.A."/>
            <person name="Haerty W."/>
            <person name="Hahn M.W."/>
            <person name="Halligan D.L."/>
            <person name="Halpern A.L."/>
            <person name="Halter G.M."/>
            <person name="Han M.V."/>
            <person name="Heger A."/>
            <person name="Hillier L."/>
            <person name="Hinrichs A.S."/>
            <person name="Holmes I."/>
            <person name="Hoskins R.A."/>
            <person name="Hubisz M.J."/>
            <person name="Hultmark D."/>
            <person name="Huntley M.A."/>
            <person name="Jaffe D.B."/>
            <person name="Jagadeeshan S."/>
            <person name="Jeck W.R."/>
            <person name="Johnson J."/>
            <person name="Jones C.D."/>
            <person name="Jordan W.C."/>
            <person name="Karpen G.H."/>
            <person name="Kataoka E."/>
            <person name="Keightley P.D."/>
            <person name="Kheradpour P."/>
            <person name="Kirkness E.F."/>
            <person name="Koerich L.B."/>
            <person name="Kristiansen K."/>
            <person name="Kudrna D."/>
            <person name="Kulathinal R.J."/>
            <person name="Kumar S."/>
            <person name="Kwok R."/>
            <person name="Lander E."/>
            <person name="Langley C.H."/>
            <person name="Lapoint R."/>
            <person name="Lazzaro B.P."/>
            <person name="Lee S.J."/>
            <person name="Levesque L."/>
            <person name="Li R."/>
            <person name="Lin C.F."/>
            <person name="Lin M.F."/>
            <person name="Lindblad-Toh K."/>
            <person name="Llopart A."/>
            <person name="Long M."/>
            <person name="Low L."/>
            <person name="Lozovsky E."/>
            <person name="Lu J."/>
            <person name="Luo M."/>
            <person name="Machado C.A."/>
            <person name="Makalowski W."/>
            <person name="Marzo M."/>
            <person name="Matsuda M."/>
            <person name="Matzkin L."/>
            <person name="McAllister B."/>
            <person name="McBride C.S."/>
            <person name="McKernan B."/>
            <person name="McKernan K."/>
            <person name="Mendez-Lago M."/>
            <person name="Minx P."/>
            <person name="Mollenhauer M.U."/>
            <person name="Montooth K."/>
            <person name="Mount S.M."/>
            <person name="Mu X."/>
            <person name="Myers E."/>
            <person name="Negre B."/>
            <person name="Newfeld S."/>
            <person name="Nielsen R."/>
            <person name="Noor M.A."/>
            <person name="O'Grady P."/>
            <person name="Pachter L."/>
            <person name="Papaceit M."/>
            <person name="Parisi M.J."/>
            <person name="Parisi M."/>
            <person name="Parts L."/>
            <person name="Pedersen J.S."/>
            <person name="Pesole G."/>
            <person name="Phillippy A.M."/>
            <person name="Ponting C.P."/>
            <person name="Pop M."/>
            <person name="Porcelli D."/>
            <person name="Powell J.R."/>
            <person name="Prohaska S."/>
            <person name="Pruitt K."/>
            <person name="Puig M."/>
            <person name="Quesneville H."/>
            <person name="Ram K.R."/>
            <person name="Rand D."/>
            <person name="Rasmussen M.D."/>
            <person name="Reed L.K."/>
            <person name="Reenan R."/>
            <person name="Reily A."/>
            <person name="Remington K.A."/>
            <person name="Rieger T.T."/>
            <person name="Ritchie M.G."/>
            <person name="Robin C."/>
            <person name="Rogers Y.H."/>
            <person name="Rohde C."/>
            <person name="Rozas J."/>
            <person name="Rubenfield M.J."/>
            <person name="Ruiz A."/>
            <person name="Russo S."/>
            <person name="Salzberg S.L."/>
            <person name="Sanchez-Gracia A."/>
            <person name="Saranga D.J."/>
            <person name="Sato H."/>
            <person name="Schaeffer S.W."/>
            <person name="Schatz M.C."/>
            <person name="Schlenke T."/>
            <person name="Schwartz R."/>
            <person name="Segarra C."/>
            <person name="Singh R.S."/>
            <person name="Sirot L."/>
            <person name="Sirota M."/>
            <person name="Sisneros N.B."/>
            <person name="Smith C.D."/>
            <person name="Smith T.F."/>
            <person name="Spieth J."/>
            <person name="Stage D.E."/>
            <person name="Stark A."/>
            <person name="Stephan W."/>
            <person name="Strausberg R.L."/>
            <person name="Strempel S."/>
            <person name="Sturgill D."/>
            <person name="Sutton G."/>
            <person name="Sutton G.G."/>
            <person name="Tao W."/>
            <person name="Teichmann S."/>
            <person name="Tobari Y.N."/>
            <person name="Tomimura Y."/>
            <person name="Tsolas J.M."/>
            <person name="Valente V.L."/>
            <person name="Venter E."/>
            <person name="Venter J.C."/>
            <person name="Vicario S."/>
            <person name="Vieira F.G."/>
            <person name="Vilella A.J."/>
            <person name="Villasante A."/>
            <person name="Walenz B."/>
            <person name="Wang J."/>
            <person name="Wasserman M."/>
            <person name="Watts T."/>
            <person name="Wilson D."/>
            <person name="Wilson R.K."/>
            <person name="Wing R.A."/>
            <person name="Wolfner M.F."/>
            <person name="Wong A."/>
            <person name="Wong G.K."/>
            <person name="Wu C.I."/>
            <person name="Wu G."/>
            <person name="Yamamoto D."/>
            <person name="Yang H.P."/>
            <person name="Yang S.P."/>
            <person name="Yorke J.A."/>
            <person name="Yoshida K."/>
            <person name="Zdobnov E."/>
            <person name="Zhang P."/>
            <person name="Zhang Y."/>
            <person name="Zimin A.V."/>
            <person name="Baldwin J."/>
            <person name="Abdouelleil A."/>
            <person name="Abdulkadir J."/>
            <person name="Abebe A."/>
            <person name="Abera B."/>
            <person name="Abreu J."/>
            <person name="Acer S.C."/>
            <person name="Aftuck L."/>
            <person name="Alexander A."/>
            <person name="An P."/>
            <person name="Anderson E."/>
            <person name="Anderson S."/>
            <person name="Arachi H."/>
            <person name="Azer M."/>
            <person name="Bachantsang P."/>
            <person name="Barry A."/>
            <person name="Bayul T."/>
            <person name="Berlin A."/>
            <person name="Bessette D."/>
            <person name="Bloom T."/>
            <person name="Blye J."/>
            <person name="Boguslavskiy L."/>
            <person name="Bonnet C."/>
            <person name="Boukhgalter B."/>
            <person name="Bourzgui I."/>
            <person name="Brown A."/>
            <person name="Cahill P."/>
            <person name="Channer S."/>
            <person name="Cheshatsang Y."/>
            <person name="Chuda L."/>
            <person name="Citroen M."/>
            <person name="Collymore A."/>
            <person name="Cooke P."/>
            <person name="Costello M."/>
            <person name="D'Aco K."/>
            <person name="Daza R."/>
            <person name="De Haan G."/>
            <person name="DeGray S."/>
            <person name="DeMaso C."/>
            <person name="Dhargay N."/>
            <person name="Dooley K."/>
            <person name="Dooley E."/>
            <person name="Doricent M."/>
            <person name="Dorje P."/>
            <person name="Dorjee K."/>
            <person name="Dupes A."/>
            <person name="Elong R."/>
            <person name="Falk J."/>
            <person name="Farina A."/>
            <person name="Faro S."/>
            <person name="Ferguson D."/>
            <person name="Fisher S."/>
            <person name="Foley C.D."/>
            <person name="Franke A."/>
            <person name="Friedrich D."/>
            <person name="Gadbois L."/>
            <person name="Gearin G."/>
            <person name="Gearin C.R."/>
            <person name="Giannoukos G."/>
            <person name="Goode T."/>
            <person name="Graham J."/>
            <person name="Grandbois E."/>
            <person name="Grewal S."/>
            <person name="Gyaltsen K."/>
            <person name="Hafez N."/>
            <person name="Hagos B."/>
            <person name="Hall J."/>
            <person name="Henson C."/>
            <person name="Hollinger A."/>
            <person name="Honan T."/>
            <person name="Huard M.D."/>
            <person name="Hughes L."/>
            <person name="Hurhula B."/>
            <person name="Husby M.E."/>
            <person name="Kamat A."/>
            <person name="Kanga B."/>
            <person name="Kashin S."/>
            <person name="Khazanovich D."/>
            <person name="Kisner P."/>
            <person name="Lance K."/>
            <person name="Lara M."/>
            <person name="Lee W."/>
            <person name="Lennon N."/>
            <person name="Letendre F."/>
            <person name="LeVine R."/>
            <person name="Lipovsky A."/>
            <person name="Liu X."/>
            <person name="Liu J."/>
            <person name="Liu S."/>
            <person name="Lokyitsang T."/>
            <person name="Lokyitsang Y."/>
            <person name="Lubonja R."/>
            <person name="Lui A."/>
            <person name="MacDonald P."/>
            <person name="Magnisalis V."/>
            <person name="Maru K."/>
            <person name="Matthews C."/>
            <person name="McCusker W."/>
            <person name="McDonough S."/>
            <person name="Mehta T."/>
            <person name="Meldrim J."/>
            <person name="Meneus L."/>
            <person name="Mihai O."/>
            <person name="Mihalev A."/>
            <person name="Mihova T."/>
            <person name="Mittelman R."/>
            <person name="Mlenga V."/>
            <person name="Montmayeur A."/>
            <person name="Mulrain L."/>
            <person name="Navidi A."/>
            <person name="Naylor J."/>
            <person name="Negash T."/>
            <person name="Nguyen T."/>
            <person name="Nguyen N."/>
            <person name="Nicol R."/>
            <person name="Norbu C."/>
            <person name="Norbu N."/>
            <person name="Novod N."/>
            <person name="O'Neill B."/>
            <person name="Osman S."/>
            <person name="Markiewicz E."/>
            <person name="Oyono O.L."/>
            <person name="Patti C."/>
            <person name="Phunkhang P."/>
            <person name="Pierre F."/>
            <person name="Priest M."/>
            <person name="Raghuraman S."/>
            <person name="Rege F."/>
            <person name="Reyes R."/>
            <person name="Rise C."/>
            <person name="Rogov P."/>
            <person name="Ross K."/>
            <person name="Ryan E."/>
            <person name="Settipalli S."/>
            <person name="Shea T."/>
            <person name="Sherpa N."/>
            <person name="Shi L."/>
            <person name="Shih D."/>
            <person name="Sparrow T."/>
            <person name="Spaulding J."/>
            <person name="Stalker J."/>
            <person name="Stange-Thomann N."/>
            <person name="Stavropoulos S."/>
            <person name="Stone C."/>
            <person name="Strader C."/>
            <person name="Tesfaye S."/>
            <person name="Thomson T."/>
            <person name="Thoulutsang Y."/>
            <person name="Thoulutsang D."/>
            <person name="Topham K."/>
            <person name="Topping I."/>
            <person name="Tsamla T."/>
            <person name="Vassiliev H."/>
            <person name="Vo A."/>
            <person name="Wangchuk T."/>
            <person name="Wangdi T."/>
            <person name="Weiand M."/>
            <person name="Wilkinson J."/>
            <person name="Wilson A."/>
            <person name="Yadav S."/>
            <person name="Young G."/>
            <person name="Yu Q."/>
            <person name="Zembek L."/>
            <person name="Zhong D."/>
            <person name="Zimmer A."/>
            <person name="Zwirko Z."/>
            <person name="Jaffe D.B."/>
            <person name="Alvarez P."/>
            <person name="Brockman W."/>
            <person name="Butler J."/>
            <person name="Chin C."/>
            <person name="Gnerre S."/>
            <person name="Grabherr M."/>
            <person name="Kleber M."/>
            <person name="Mauceli E."/>
            <person name="MacCallum I."/>
        </authorList>
    </citation>
    <scope>NUCLEOTIDE SEQUENCE [LARGE SCALE GENOMIC DNA]</scope>
    <source>
        <strain evidence="4">Tucson 14030-0811.24</strain>
    </source>
</reference>
<evidence type="ECO:0000313" key="4">
    <source>
        <dbReference type="Proteomes" id="UP000007798"/>
    </source>
</evidence>
<dbReference type="OMA" id="NLMPAWY"/>
<sequence length="437" mass="50630">MNEKTNLTSSGATELQDLNTYEIDSATKALVIESCFESEDLNREQLPPSTLEEIGFKPGLESVELDLFMEKSELGDSISKLLLERQGTEVQVHVEDRVFDCHLAVLQVYTEYFRQFKCKDIIKISEPHVKAVGFEKVYEWMIDEKVTPQREHIVELYMAARYFNMPDLIKQLWCRFDNTKLFNEAEAFKVYLEAVPYEIPMLHHLMISRIQMFFLLAVTTEEFLQLEPQHVHQLLAASNVCVNSEMEIYMSAVRWLKHDWEQRKEHAVLIMGAVRFCLMPSWYTTSLKAKQSDHVQQELVDNPEILNMINLGLSYSVTCEFMDKHSPLAEPLRMQQAQPRQWIFDETASHHHQYECPNWLYLDFKLFNQFLFRIISEGSAYVNRLKYVTSKTTMSCCCNALNPEPEEDKASFVPITPLPSPSAGLLAMPNATPPSSE</sequence>
<dbReference type="SMART" id="SM00225">
    <property type="entry name" value="BTB"/>
    <property type="match status" value="1"/>
</dbReference>
<dbReference type="InterPro" id="IPR011705">
    <property type="entry name" value="BACK"/>
</dbReference>
<dbReference type="InParanoid" id="B4NAP4"/>
<dbReference type="Pfam" id="PF07707">
    <property type="entry name" value="BACK"/>
    <property type="match status" value="1"/>
</dbReference>
<name>B4NAP4_DROWI</name>
<keyword evidence="4" id="KW-1185">Reference proteome</keyword>
<feature type="domain" description="BTB" evidence="1">
    <location>
        <begin position="88"/>
        <end position="180"/>
    </location>
</feature>
<dbReference type="Gene3D" id="3.30.710.10">
    <property type="entry name" value="Potassium Channel Kv1.1, Chain A"/>
    <property type="match status" value="1"/>
</dbReference>